<feature type="domain" description="C2" evidence="3">
    <location>
        <begin position="544"/>
        <end position="672"/>
    </location>
</feature>
<dbReference type="PROSITE" id="PS51144">
    <property type="entry name" value="ALPHA_CA_2"/>
    <property type="match status" value="1"/>
</dbReference>
<dbReference type="PANTHER" id="PTHR10774">
    <property type="entry name" value="EXTENDED SYNAPTOTAGMIN-RELATED"/>
    <property type="match status" value="1"/>
</dbReference>
<feature type="domain" description="Guanylate cyclase" evidence="4">
    <location>
        <begin position="735"/>
        <end position="862"/>
    </location>
</feature>
<feature type="region of interest" description="Disordered" evidence="1">
    <location>
        <begin position="423"/>
        <end position="513"/>
    </location>
</feature>
<dbReference type="InterPro" id="IPR029787">
    <property type="entry name" value="Nucleotide_cyclase"/>
</dbReference>
<feature type="compositionally biased region" description="Low complexity" evidence="1">
    <location>
        <begin position="428"/>
        <end position="438"/>
    </location>
</feature>
<dbReference type="InterPro" id="IPR041891">
    <property type="entry name" value="Alpha_CA_prokaryot-like"/>
</dbReference>
<evidence type="ECO:0000313" key="7">
    <source>
        <dbReference type="Proteomes" id="UP000239899"/>
    </source>
</evidence>
<feature type="transmembrane region" description="Helical" evidence="2">
    <location>
        <begin position="21"/>
        <end position="40"/>
    </location>
</feature>
<dbReference type="InterPro" id="IPR001054">
    <property type="entry name" value="A/G_cyclase"/>
</dbReference>
<dbReference type="CDD" id="cd03124">
    <property type="entry name" value="alpha_CA_prokaryotic_like"/>
    <property type="match status" value="1"/>
</dbReference>
<dbReference type="InterPro" id="IPR035892">
    <property type="entry name" value="C2_domain_sf"/>
</dbReference>
<dbReference type="GO" id="GO:0035556">
    <property type="term" value="P:intracellular signal transduction"/>
    <property type="evidence" value="ECO:0007669"/>
    <property type="project" value="InterPro"/>
</dbReference>
<dbReference type="Pfam" id="PF00168">
    <property type="entry name" value="C2"/>
    <property type="match status" value="2"/>
</dbReference>
<dbReference type="SMART" id="SM01057">
    <property type="entry name" value="Carb_anhydrase"/>
    <property type="match status" value="1"/>
</dbReference>
<dbReference type="PANTHER" id="PTHR10774:SF190">
    <property type="entry name" value="C2 CALCIUM_LIPID-BINDING ENDONUCLEASE_EXONUCLEASE_PHOSPHATASE-RELATED"/>
    <property type="match status" value="1"/>
</dbReference>
<evidence type="ECO:0000259" key="4">
    <source>
        <dbReference type="PROSITE" id="PS50125"/>
    </source>
</evidence>
<dbReference type="PROSITE" id="PS50125">
    <property type="entry name" value="GUANYLATE_CYCLASE_2"/>
    <property type="match status" value="1"/>
</dbReference>
<dbReference type="PROSITE" id="PS50004">
    <property type="entry name" value="C2"/>
    <property type="match status" value="2"/>
</dbReference>
<dbReference type="GO" id="GO:0008289">
    <property type="term" value="F:lipid binding"/>
    <property type="evidence" value="ECO:0007669"/>
    <property type="project" value="InterPro"/>
</dbReference>
<dbReference type="InterPro" id="IPR045050">
    <property type="entry name" value="Synaptotagmin_plant"/>
</dbReference>
<dbReference type="Pfam" id="PF00194">
    <property type="entry name" value="Carb_anhydrase"/>
    <property type="match status" value="1"/>
</dbReference>
<keyword evidence="7" id="KW-1185">Reference proteome</keyword>
<dbReference type="Gene3D" id="3.30.70.1230">
    <property type="entry name" value="Nucleotide cyclase"/>
    <property type="match status" value="1"/>
</dbReference>
<dbReference type="STRING" id="3076.A0A2P6U4M4"/>
<dbReference type="InterPro" id="IPR001148">
    <property type="entry name" value="CA_dom"/>
</dbReference>
<organism evidence="6 7">
    <name type="scientific">Chlorella sorokiniana</name>
    <name type="common">Freshwater green alga</name>
    <dbReference type="NCBI Taxonomy" id="3076"/>
    <lineage>
        <taxon>Eukaryota</taxon>
        <taxon>Viridiplantae</taxon>
        <taxon>Chlorophyta</taxon>
        <taxon>core chlorophytes</taxon>
        <taxon>Trebouxiophyceae</taxon>
        <taxon>Chlorellales</taxon>
        <taxon>Chlorellaceae</taxon>
        <taxon>Chlorella clade</taxon>
        <taxon>Chlorella</taxon>
    </lineage>
</organism>
<evidence type="ECO:0000313" key="6">
    <source>
        <dbReference type="EMBL" id="PRW61259.1"/>
    </source>
</evidence>
<dbReference type="InterPro" id="IPR000008">
    <property type="entry name" value="C2_dom"/>
</dbReference>
<evidence type="ECO:0000259" key="5">
    <source>
        <dbReference type="PROSITE" id="PS51144"/>
    </source>
</evidence>
<feature type="compositionally biased region" description="Low complexity" evidence="1">
    <location>
        <begin position="488"/>
        <end position="503"/>
    </location>
</feature>
<evidence type="ECO:0000256" key="1">
    <source>
        <dbReference type="SAM" id="MobiDB-lite"/>
    </source>
</evidence>
<comment type="caution">
    <text evidence="6">The sequence shown here is derived from an EMBL/GenBank/DDBJ whole genome shotgun (WGS) entry which is preliminary data.</text>
</comment>
<feature type="domain" description="Alpha-carbonic anhydrase" evidence="5">
    <location>
        <begin position="936"/>
        <end position="1211"/>
    </location>
</feature>
<keyword evidence="2" id="KW-0472">Membrane</keyword>
<dbReference type="CDD" id="cd00030">
    <property type="entry name" value="C2"/>
    <property type="match status" value="1"/>
</dbReference>
<evidence type="ECO:0000259" key="3">
    <source>
        <dbReference type="PROSITE" id="PS50004"/>
    </source>
</evidence>
<proteinExistence type="predicted"/>
<sequence>MDCAVQGLAAQAAAVPQPLRWLLLGGLLATIIWTAAVLSLRWSERRWQRLQAATEVEWDEAALRRLFRESLPAWLSDPHATRQPDWLNAATRMLWPHIVAAAEQPAAAGQLQALLNGSHFWRPRWLRHSRVEVQAIYVGPSAPRVTAIKAVGPTAGAEGTAAAAASGGCWGAVHSEMAMDFCFTWNSQMEVKLLFYLFPGDDDGGGSRGGNDRKWREALRSLWRLIPRAMLVKIGVRQVVMRGTGRITLSPLLDRLPVVGGARVSLMGPPDFSYRCHVFGGNPFLLPGLEAWLNSFISTTALEPFLFPDGLDVPLFGAAGQLARQEPEGLLEVHVVEAANLPRMDTWIGKADPYCRLWLRDGAKVSTSVRGRTVNPRWDEHFTLIVHSAAHQVLNLVLYDSDVLMPDEEIGRAVVHLRDLDHSPDAPPADLWLPLQQPVTERRRRREAKQRAKERREGSRRRGTSDGGDSSRGGKLGHARRVRGEEGGAAAAAAKDGPSSSDSEGSEDDPRDDVCVLSRQHTGISSAAEAHAAAAAGGPGAAEQLRQLGLTDSAVPALLRSGVLTVYIEKAEGLSSRMHDAGFTRNIKVKVSVGDVSKVTERSKVALLHRRDPVFNEGMELLVDAETATCQDEQVEVEVFIAHNWRRDSFKGRVLIPLQEIVRKRRMRGSWPLQDAEGGHLTMELGWQAAAASAYGSGHSPQAPLRARGRSAAERRMAAQGNRKPLYVDQHASASVLVAEFRNAAALLALPESQQFQFLHHSVYILLDELVGRHKVYKLFGSSSGFMLATNVAEPDPRHATTLLSCARDLLEQLEQVRLPCGTPLRPVMALSTGPITSGLLGTVSLTYQLVGRAVSVARELSKMQDDLPFVATRSFRDALAPEAATQLVSLGQTRTALCLLLALAAAGTARACSHVFFAQEEHLQAHHRSLLAAAGNWDYAENGADWTGDCTGKAQSPIGITTSTPTCCWELNKDMPSAGRAKLKFGKASGLKVINTGTAIQVEWDKLEGNEATVPVAADAWGAIFEEGGVKTGEIKQVPVKPLQMHWHSTCEHVVDGNVCALELHIVTAVDNTTSVKVPEVCNEKLCLAVFGIKQELKKDAYEAGDKFVQTVIDNLPKAVGKDAATALKDSSLDLDSLLPSDKDYATYAGSLTAPPCSEGVQWHVFLESNEILSAAQLDAFQAAFAASTGGRTTNRQIMPVNGRTILLSEQ</sequence>
<dbReference type="Pfam" id="PF00211">
    <property type="entry name" value="Guanylate_cyc"/>
    <property type="match status" value="1"/>
</dbReference>
<dbReference type="GO" id="GO:0005783">
    <property type="term" value="C:endoplasmic reticulum"/>
    <property type="evidence" value="ECO:0007669"/>
    <property type="project" value="TreeGrafter"/>
</dbReference>
<dbReference type="SUPFAM" id="SSF49562">
    <property type="entry name" value="C2 domain (Calcium/lipid-binding domain, CaLB)"/>
    <property type="match status" value="2"/>
</dbReference>
<dbReference type="OrthoDB" id="67700at2759"/>
<dbReference type="Proteomes" id="UP000239899">
    <property type="component" value="Unassembled WGS sequence"/>
</dbReference>
<dbReference type="AlphaFoldDB" id="A0A2P6U4M4"/>
<evidence type="ECO:0000256" key="2">
    <source>
        <dbReference type="SAM" id="Phobius"/>
    </source>
</evidence>
<dbReference type="GO" id="GO:0009190">
    <property type="term" value="P:cyclic nucleotide biosynthetic process"/>
    <property type="evidence" value="ECO:0007669"/>
    <property type="project" value="InterPro"/>
</dbReference>
<accession>A0A2P6U4M4</accession>
<dbReference type="SMART" id="SM00239">
    <property type="entry name" value="C2"/>
    <property type="match status" value="2"/>
</dbReference>
<keyword evidence="2" id="KW-0812">Transmembrane</keyword>
<keyword evidence="2" id="KW-1133">Transmembrane helix</keyword>
<name>A0A2P6U4M4_CHLSO</name>
<protein>
    <submittedName>
        <fullName evidence="6">Integral membrane single C2 domain isoform B</fullName>
    </submittedName>
</protein>
<reference evidence="6 7" key="1">
    <citation type="journal article" date="2018" name="Plant J.">
        <title>Genome sequences of Chlorella sorokiniana UTEX 1602 and Micractinium conductrix SAG 241.80: implications to maltose excretion by a green alga.</title>
        <authorList>
            <person name="Arriola M.B."/>
            <person name="Velmurugan N."/>
            <person name="Zhang Y."/>
            <person name="Plunkett M.H."/>
            <person name="Hondzo H."/>
            <person name="Barney B.M."/>
        </authorList>
    </citation>
    <scope>NUCLEOTIDE SEQUENCE [LARGE SCALE GENOMIC DNA]</scope>
    <source>
        <strain evidence="7">UTEX 1602</strain>
    </source>
</reference>
<dbReference type="Gene3D" id="3.10.200.10">
    <property type="entry name" value="Alpha carbonic anhydrase"/>
    <property type="match status" value="1"/>
</dbReference>
<dbReference type="InterPro" id="IPR036398">
    <property type="entry name" value="CA_dom_sf"/>
</dbReference>
<dbReference type="EMBL" id="LHPG02000001">
    <property type="protein sequence ID" value="PRW61259.1"/>
    <property type="molecule type" value="Genomic_DNA"/>
</dbReference>
<dbReference type="SUPFAM" id="SSF55073">
    <property type="entry name" value="Nucleotide cyclase"/>
    <property type="match status" value="1"/>
</dbReference>
<dbReference type="Gene3D" id="2.60.40.150">
    <property type="entry name" value="C2 domain"/>
    <property type="match status" value="2"/>
</dbReference>
<feature type="domain" description="C2" evidence="3">
    <location>
        <begin position="310"/>
        <end position="433"/>
    </location>
</feature>
<gene>
    <name evidence="6" type="ORF">C2E21_0078</name>
</gene>
<dbReference type="SUPFAM" id="SSF51069">
    <property type="entry name" value="Carbonic anhydrase"/>
    <property type="match status" value="1"/>
</dbReference>